<dbReference type="RefSeq" id="XP_056520708.1">
    <property type="nucleotide sequence ID" value="XM_056667112.1"/>
</dbReference>
<feature type="region of interest" description="Disordered" evidence="2">
    <location>
        <begin position="171"/>
        <end position="191"/>
    </location>
</feature>
<dbReference type="GeneID" id="81406282"/>
<proteinExistence type="predicted"/>
<evidence type="ECO:0000256" key="2">
    <source>
        <dbReference type="SAM" id="MobiDB-lite"/>
    </source>
</evidence>
<keyword evidence="1 3" id="KW-0732">Signal</keyword>
<dbReference type="PANTHER" id="PTHR40633">
    <property type="entry name" value="MATRIX PROTEIN, PUTATIVE (AFU_ORTHOLOGUE AFUA_8G05410)-RELATED"/>
    <property type="match status" value="1"/>
</dbReference>
<evidence type="ECO:0000259" key="4">
    <source>
        <dbReference type="Pfam" id="PF10342"/>
    </source>
</evidence>
<dbReference type="Proteomes" id="UP001149079">
    <property type="component" value="Unassembled WGS sequence"/>
</dbReference>
<evidence type="ECO:0000313" key="6">
    <source>
        <dbReference type="Proteomes" id="UP001149079"/>
    </source>
</evidence>
<reference evidence="5" key="2">
    <citation type="journal article" date="2023" name="IMA Fungus">
        <title>Comparative genomic study of the Penicillium genus elucidates a diverse pangenome and 15 lateral gene transfer events.</title>
        <authorList>
            <person name="Petersen C."/>
            <person name="Sorensen T."/>
            <person name="Nielsen M.R."/>
            <person name="Sondergaard T.E."/>
            <person name="Sorensen J.L."/>
            <person name="Fitzpatrick D.A."/>
            <person name="Frisvad J.C."/>
            <person name="Nielsen K.L."/>
        </authorList>
    </citation>
    <scope>NUCLEOTIDE SEQUENCE</scope>
    <source>
        <strain evidence="5">IBT 22155</strain>
    </source>
</reference>
<dbReference type="OrthoDB" id="4094614at2759"/>
<dbReference type="PANTHER" id="PTHR40633:SF1">
    <property type="entry name" value="GPI ANCHORED SERINE-THREONINE RICH PROTEIN (AFU_ORTHOLOGUE AFUA_1G03630)"/>
    <property type="match status" value="1"/>
</dbReference>
<accession>A0A9W9GW40</accession>
<feature type="signal peptide" evidence="3">
    <location>
        <begin position="1"/>
        <end position="18"/>
    </location>
</feature>
<dbReference type="AlphaFoldDB" id="A0A9W9GW40"/>
<feature type="chain" id="PRO_5040770786" description="Yeast cell wall synthesis Kre9/Knh1-like N-terminal domain-containing protein" evidence="3">
    <location>
        <begin position="19"/>
        <end position="286"/>
    </location>
</feature>
<dbReference type="InterPro" id="IPR052982">
    <property type="entry name" value="SRP1/TIP1-like"/>
</dbReference>
<organism evidence="5 6">
    <name type="scientific">Penicillium bovifimosum</name>
    <dbReference type="NCBI Taxonomy" id="126998"/>
    <lineage>
        <taxon>Eukaryota</taxon>
        <taxon>Fungi</taxon>
        <taxon>Dikarya</taxon>
        <taxon>Ascomycota</taxon>
        <taxon>Pezizomycotina</taxon>
        <taxon>Eurotiomycetes</taxon>
        <taxon>Eurotiomycetidae</taxon>
        <taxon>Eurotiales</taxon>
        <taxon>Aspergillaceae</taxon>
        <taxon>Penicillium</taxon>
    </lineage>
</organism>
<protein>
    <recommendedName>
        <fullName evidence="4">Yeast cell wall synthesis Kre9/Knh1-like N-terminal domain-containing protein</fullName>
    </recommendedName>
</protein>
<dbReference type="InterPro" id="IPR018466">
    <property type="entry name" value="Kre9/Knh1-like_N"/>
</dbReference>
<evidence type="ECO:0000256" key="3">
    <source>
        <dbReference type="SAM" id="SignalP"/>
    </source>
</evidence>
<evidence type="ECO:0000313" key="5">
    <source>
        <dbReference type="EMBL" id="KAJ5130329.1"/>
    </source>
</evidence>
<feature type="compositionally biased region" description="Polar residues" evidence="2">
    <location>
        <begin position="171"/>
        <end position="184"/>
    </location>
</feature>
<feature type="domain" description="Yeast cell wall synthesis Kre9/Knh1-like N-terminal" evidence="4">
    <location>
        <begin position="35"/>
        <end position="123"/>
    </location>
</feature>
<comment type="caution">
    <text evidence="5">The sequence shown here is derived from an EMBL/GenBank/DDBJ whole genome shotgun (WGS) entry which is preliminary data.</text>
</comment>
<name>A0A9W9GW40_9EURO</name>
<dbReference type="Pfam" id="PF10342">
    <property type="entry name" value="Kre9_KNH"/>
    <property type="match status" value="1"/>
</dbReference>
<sequence>MRFSIATVFTGLAALATAYTTPDYTKDPSGNAIVSPGLNEIVPEGKTYTIKWEPTTQGPVSLILLRGPSTNVKPLKTLAESIPNSGSFKWTPGTDLEADTTHYGLLLVVEGTGQYQYSTQFGISAPAGSHTIETTETTTICPETETTAAPTAPAAATTTIEVTESTTYCPESESTTAPAVTSTPLAPVPVPQTTITKSTEITTTICPESETQSVKPTPGPHTPVSPISPVGPTSRPWSSIRLTTSAATGVATAAPSTSSPAYTGAAGRNVISLGAVMVGVLAAFAL</sequence>
<feature type="region of interest" description="Disordered" evidence="2">
    <location>
        <begin position="207"/>
        <end position="235"/>
    </location>
</feature>
<evidence type="ECO:0000256" key="1">
    <source>
        <dbReference type="ARBA" id="ARBA00022729"/>
    </source>
</evidence>
<keyword evidence="6" id="KW-1185">Reference proteome</keyword>
<gene>
    <name evidence="5" type="ORF">N7515_006368</name>
</gene>
<dbReference type="EMBL" id="JAPQKL010000005">
    <property type="protein sequence ID" value="KAJ5130329.1"/>
    <property type="molecule type" value="Genomic_DNA"/>
</dbReference>
<reference evidence="5" key="1">
    <citation type="submission" date="2022-11" db="EMBL/GenBank/DDBJ databases">
        <authorList>
            <person name="Petersen C."/>
        </authorList>
    </citation>
    <scope>NUCLEOTIDE SEQUENCE</scope>
    <source>
        <strain evidence="5">IBT 22155</strain>
    </source>
</reference>